<evidence type="ECO:0000313" key="2">
    <source>
        <dbReference type="Proteomes" id="UP000634136"/>
    </source>
</evidence>
<organism evidence="1 2">
    <name type="scientific">Senna tora</name>
    <dbReference type="NCBI Taxonomy" id="362788"/>
    <lineage>
        <taxon>Eukaryota</taxon>
        <taxon>Viridiplantae</taxon>
        <taxon>Streptophyta</taxon>
        <taxon>Embryophyta</taxon>
        <taxon>Tracheophyta</taxon>
        <taxon>Spermatophyta</taxon>
        <taxon>Magnoliopsida</taxon>
        <taxon>eudicotyledons</taxon>
        <taxon>Gunneridae</taxon>
        <taxon>Pentapetalae</taxon>
        <taxon>rosids</taxon>
        <taxon>fabids</taxon>
        <taxon>Fabales</taxon>
        <taxon>Fabaceae</taxon>
        <taxon>Caesalpinioideae</taxon>
        <taxon>Cassia clade</taxon>
        <taxon>Senna</taxon>
    </lineage>
</organism>
<evidence type="ECO:0000313" key="1">
    <source>
        <dbReference type="EMBL" id="KAF7802138.1"/>
    </source>
</evidence>
<reference evidence="1" key="1">
    <citation type="submission" date="2020-09" db="EMBL/GenBank/DDBJ databases">
        <title>Genome-Enabled Discovery of Anthraquinone Biosynthesis in Senna tora.</title>
        <authorList>
            <person name="Kang S.-H."/>
            <person name="Pandey R.P."/>
            <person name="Lee C.-M."/>
            <person name="Sim J.-S."/>
            <person name="Jeong J.-T."/>
            <person name="Choi B.-S."/>
            <person name="Jung M."/>
            <person name="Ginzburg D."/>
            <person name="Zhao K."/>
            <person name="Won S.Y."/>
            <person name="Oh T.-J."/>
            <person name="Yu Y."/>
            <person name="Kim N.-H."/>
            <person name="Lee O.R."/>
            <person name="Lee T.-H."/>
            <person name="Bashyal P."/>
            <person name="Kim T.-S."/>
            <person name="Lee W.-H."/>
            <person name="Kawkins C."/>
            <person name="Kim C.-K."/>
            <person name="Kim J.S."/>
            <person name="Ahn B.O."/>
            <person name="Rhee S.Y."/>
            <person name="Sohng J.K."/>
        </authorList>
    </citation>
    <scope>NUCLEOTIDE SEQUENCE</scope>
    <source>
        <tissue evidence="1">Leaf</tissue>
    </source>
</reference>
<accession>A0A834SH32</accession>
<protein>
    <submittedName>
        <fullName evidence="1">Uncharacterized protein</fullName>
    </submittedName>
</protein>
<gene>
    <name evidence="1" type="ORF">G2W53_041249</name>
</gene>
<dbReference type="AlphaFoldDB" id="A0A834SH32"/>
<name>A0A834SH32_9FABA</name>
<proteinExistence type="predicted"/>
<comment type="caution">
    <text evidence="1">The sequence shown here is derived from an EMBL/GenBank/DDBJ whole genome shotgun (WGS) entry which is preliminary data.</text>
</comment>
<dbReference type="Proteomes" id="UP000634136">
    <property type="component" value="Unassembled WGS sequence"/>
</dbReference>
<sequence length="37" mass="4509">MDLLLRRQDGKRKRTEKAFKFLYKNEVEMAEAELHTL</sequence>
<dbReference type="EMBL" id="JAAIUW010000013">
    <property type="protein sequence ID" value="KAF7802138.1"/>
    <property type="molecule type" value="Genomic_DNA"/>
</dbReference>
<keyword evidence="2" id="KW-1185">Reference proteome</keyword>